<dbReference type="SUPFAM" id="SSF52058">
    <property type="entry name" value="L domain-like"/>
    <property type="match status" value="1"/>
</dbReference>
<gene>
    <name evidence="6" type="ORF">ACJRO7_027397</name>
</gene>
<dbReference type="InterPro" id="IPR044974">
    <property type="entry name" value="Disease_R_plants"/>
</dbReference>
<keyword evidence="1" id="KW-0433">Leucine-rich repeat</keyword>
<evidence type="ECO:0000256" key="3">
    <source>
        <dbReference type="ARBA" id="ARBA00022821"/>
    </source>
</evidence>
<keyword evidence="7" id="KW-1185">Reference proteome</keyword>
<dbReference type="Pfam" id="PF01582">
    <property type="entry name" value="TIR"/>
    <property type="match status" value="1"/>
</dbReference>
<dbReference type="EMBL" id="JBJKBG010000007">
    <property type="protein sequence ID" value="KAL3730376.1"/>
    <property type="molecule type" value="Genomic_DNA"/>
</dbReference>
<evidence type="ECO:0000256" key="4">
    <source>
        <dbReference type="SAM" id="MobiDB-lite"/>
    </source>
</evidence>
<dbReference type="InterPro" id="IPR055414">
    <property type="entry name" value="LRR_R13L4/SHOC2-like"/>
</dbReference>
<organism evidence="6 7">
    <name type="scientific">Eucalyptus globulus</name>
    <name type="common">Tasmanian blue gum</name>
    <dbReference type="NCBI Taxonomy" id="34317"/>
    <lineage>
        <taxon>Eukaryota</taxon>
        <taxon>Viridiplantae</taxon>
        <taxon>Streptophyta</taxon>
        <taxon>Embryophyta</taxon>
        <taxon>Tracheophyta</taxon>
        <taxon>Spermatophyta</taxon>
        <taxon>Magnoliopsida</taxon>
        <taxon>eudicotyledons</taxon>
        <taxon>Gunneridae</taxon>
        <taxon>Pentapetalae</taxon>
        <taxon>rosids</taxon>
        <taxon>malvids</taxon>
        <taxon>Myrtales</taxon>
        <taxon>Myrtaceae</taxon>
        <taxon>Myrtoideae</taxon>
        <taxon>Eucalypteae</taxon>
        <taxon>Eucalyptus</taxon>
    </lineage>
</organism>
<dbReference type="PRINTS" id="PR00364">
    <property type="entry name" value="DISEASERSIST"/>
</dbReference>
<evidence type="ECO:0000259" key="5">
    <source>
        <dbReference type="PROSITE" id="PS50104"/>
    </source>
</evidence>
<dbReference type="Pfam" id="PF23598">
    <property type="entry name" value="LRR_14"/>
    <property type="match status" value="2"/>
</dbReference>
<dbReference type="Gene3D" id="3.80.10.10">
    <property type="entry name" value="Ribonuclease Inhibitor"/>
    <property type="match status" value="2"/>
</dbReference>
<evidence type="ECO:0000313" key="6">
    <source>
        <dbReference type="EMBL" id="KAL3730376.1"/>
    </source>
</evidence>
<dbReference type="InterPro" id="IPR058192">
    <property type="entry name" value="WHD_ROQ1-like"/>
</dbReference>
<dbReference type="AlphaFoldDB" id="A0ABD3K1B6"/>
<protein>
    <recommendedName>
        <fullName evidence="5">TIR domain-containing protein</fullName>
    </recommendedName>
</protein>
<dbReference type="PROSITE" id="PS50104">
    <property type="entry name" value="TIR"/>
    <property type="match status" value="1"/>
</dbReference>
<dbReference type="PANTHER" id="PTHR11017:SF570">
    <property type="entry name" value="DISEASE RESISTANCE PROTEIN (TIR-NBS CLASS)-RELATED"/>
    <property type="match status" value="1"/>
</dbReference>
<dbReference type="SMART" id="SM00255">
    <property type="entry name" value="TIR"/>
    <property type="match status" value="1"/>
</dbReference>
<dbReference type="InterPro" id="IPR000157">
    <property type="entry name" value="TIR_dom"/>
</dbReference>
<evidence type="ECO:0000256" key="1">
    <source>
        <dbReference type="ARBA" id="ARBA00022614"/>
    </source>
</evidence>
<dbReference type="Pfam" id="PF23282">
    <property type="entry name" value="WHD_ROQ1"/>
    <property type="match status" value="1"/>
</dbReference>
<feature type="compositionally biased region" description="Acidic residues" evidence="4">
    <location>
        <begin position="1"/>
        <end position="11"/>
    </location>
</feature>
<feature type="domain" description="TIR" evidence="5">
    <location>
        <begin position="29"/>
        <end position="162"/>
    </location>
</feature>
<evidence type="ECO:0000313" key="7">
    <source>
        <dbReference type="Proteomes" id="UP001634007"/>
    </source>
</evidence>
<accession>A0ABD3K1B6</accession>
<keyword evidence="3" id="KW-0611">Plant defense</keyword>
<feature type="region of interest" description="Disordered" evidence="4">
    <location>
        <begin position="1"/>
        <end position="25"/>
    </location>
</feature>
<dbReference type="GO" id="GO:0051707">
    <property type="term" value="P:response to other organism"/>
    <property type="evidence" value="ECO:0007669"/>
    <property type="project" value="UniProtKB-ARBA"/>
</dbReference>
<dbReference type="Pfam" id="PF00931">
    <property type="entry name" value="NB-ARC"/>
    <property type="match status" value="1"/>
</dbReference>
<dbReference type="InterPro" id="IPR032675">
    <property type="entry name" value="LRR_dom_sf"/>
</dbReference>
<dbReference type="Gene3D" id="1.10.8.430">
    <property type="entry name" value="Helical domain of apoptotic protease-activating factors"/>
    <property type="match status" value="1"/>
</dbReference>
<dbReference type="SUPFAM" id="SSF52540">
    <property type="entry name" value="P-loop containing nucleoside triphosphate hydrolases"/>
    <property type="match status" value="1"/>
</dbReference>
<proteinExistence type="predicted"/>
<reference evidence="6 7" key="1">
    <citation type="submission" date="2024-11" db="EMBL/GenBank/DDBJ databases">
        <title>Chromosome-level genome assembly of Eucalyptus globulus Labill. provides insights into its genome evolution.</title>
        <authorList>
            <person name="Li X."/>
        </authorList>
    </citation>
    <scope>NUCLEOTIDE SEQUENCE [LARGE SCALE GENOMIC DNA]</scope>
    <source>
        <strain evidence="6">CL2024</strain>
        <tissue evidence="6">Fresh tender leaves</tissue>
    </source>
</reference>
<name>A0ABD3K1B6_EUCGL</name>
<dbReference type="SUPFAM" id="SSF52200">
    <property type="entry name" value="Toll/Interleukin receptor TIR domain"/>
    <property type="match status" value="1"/>
</dbReference>
<evidence type="ECO:0000256" key="2">
    <source>
        <dbReference type="ARBA" id="ARBA00022737"/>
    </source>
</evidence>
<dbReference type="InterPro" id="IPR035897">
    <property type="entry name" value="Toll_tir_struct_dom_sf"/>
</dbReference>
<dbReference type="InterPro" id="IPR027417">
    <property type="entry name" value="P-loop_NTPase"/>
</dbReference>
<dbReference type="InterPro" id="IPR002182">
    <property type="entry name" value="NB-ARC"/>
</dbReference>
<dbReference type="Gene3D" id="3.40.50.10140">
    <property type="entry name" value="Toll/interleukin-1 receptor homology (TIR) domain"/>
    <property type="match status" value="1"/>
</dbReference>
<keyword evidence="2" id="KW-0677">Repeat</keyword>
<dbReference type="GO" id="GO:0006952">
    <property type="term" value="P:defense response"/>
    <property type="evidence" value="ECO:0007669"/>
    <property type="project" value="UniProtKB-KW"/>
</dbReference>
<dbReference type="Gene3D" id="3.40.50.300">
    <property type="entry name" value="P-loop containing nucleotide triphosphate hydrolases"/>
    <property type="match status" value="1"/>
</dbReference>
<comment type="caution">
    <text evidence="6">The sequence shown here is derived from an EMBL/GenBank/DDBJ whole genome shotgun (WGS) entry which is preliminary data.</text>
</comment>
<sequence length="903" mass="103527">MLVAEEEESTEGESSPSSFPPKPIKGGSNRYDVFLSFNSSDTRKEFTDALYHRLEDAGLHVFRSCNSIRIDEEFTQVVLDAITSSKISIPIISRHYALSKWCLRDLIHIMDCKKNKSHTVLPIFYKVDPLDVQHLERSFGEAFHSHKHHFDEKDIKEGQQALEDVTILHNWKFDESDIRDEGAFIEYVFQYVTRIREGFLLPLPSNIVGLDGQLRNIMNHIDTPSVNARMIGIYGIGGIGKTVLARCIYNKLSYTFDHVGYLQDIGEMTKAYGIKSLQRKLIYNILEDENTLSIDDSEINNIIKSRFTEKKVLILLDDIDHKDQLDALVGEDYWFASGSIIIVTTRNKAILDQSEFEVDYKHEMSEMDEVHSMILFSTCAFQMEHPPSDFVGISRQIISTTGGLPLALEVIGYHLYKKTDREIWDAWLEYLKKDIHVTVLCVLQRIYGALEDEHKENFLDIACSFIGKKNKVPTYMSDDYGFHASQGIEELKLRSLAKIEDDGKLSMHDQLIGLGKSIICRGQAPGNYSRLWVDEETFRVLTEKKETTMIEAICHIEYSGHPFLDYGPADHSRAYINEQFKKFQRLRFIRLRNSTSSEDYGKLFSEVRWLQWFHTESNLSFWATNLHLPKLVVLQLSYSLITKDWKEDWKGWTSIMTAKQLKVLQLEGFKSLRCTPDLSVFLELKILILRDCHGLKQVHHSIGKVKSLVCLDLSCCSTLEKLPGEVGELEELKELILDSSGIIEIPTSIGSLRKLEKLSACSCKSLREVPCSVGELQNLEHMDMSGSAIERFPCAIGRLKKLRILSLKSCHRLKWEIPREIGDLSSLEILEITEALKIDMPKSIQNLSSLQHLNLWGCYNLPSLLDLPSSLKYLRASYQGSRSPELSHLIHLEELDLSWKRPT</sequence>
<dbReference type="InterPro" id="IPR042197">
    <property type="entry name" value="Apaf_helical"/>
</dbReference>
<dbReference type="Proteomes" id="UP001634007">
    <property type="component" value="Unassembled WGS sequence"/>
</dbReference>
<dbReference type="PANTHER" id="PTHR11017">
    <property type="entry name" value="LEUCINE-RICH REPEAT-CONTAINING PROTEIN"/>
    <property type="match status" value="1"/>
</dbReference>